<evidence type="ECO:0000313" key="3">
    <source>
        <dbReference type="Proteomes" id="UP001604277"/>
    </source>
</evidence>
<dbReference type="EMBL" id="JBFOLJ010000022">
    <property type="protein sequence ID" value="KAL2459615.1"/>
    <property type="molecule type" value="Genomic_DNA"/>
</dbReference>
<keyword evidence="2" id="KW-0762">Sugar transport</keyword>
<protein>
    <submittedName>
        <fullName evidence="2">Bidirectional sugar transporter SWEET</fullName>
    </submittedName>
</protein>
<reference evidence="3" key="1">
    <citation type="submission" date="2024-07" db="EMBL/GenBank/DDBJ databases">
        <title>Two chromosome-level genome assemblies of Korean endemic species Abeliophyllum distichum and Forsythia ovata (Oleaceae).</title>
        <authorList>
            <person name="Jang H."/>
        </authorList>
    </citation>
    <scope>NUCLEOTIDE SEQUENCE [LARGE SCALE GENOMIC DNA]</scope>
</reference>
<keyword evidence="3" id="KW-1185">Reference proteome</keyword>
<organism evidence="2 3">
    <name type="scientific">Forsythia ovata</name>
    <dbReference type="NCBI Taxonomy" id="205694"/>
    <lineage>
        <taxon>Eukaryota</taxon>
        <taxon>Viridiplantae</taxon>
        <taxon>Streptophyta</taxon>
        <taxon>Embryophyta</taxon>
        <taxon>Tracheophyta</taxon>
        <taxon>Spermatophyta</taxon>
        <taxon>Magnoliopsida</taxon>
        <taxon>eudicotyledons</taxon>
        <taxon>Gunneridae</taxon>
        <taxon>Pentapetalae</taxon>
        <taxon>asterids</taxon>
        <taxon>lamiids</taxon>
        <taxon>Lamiales</taxon>
        <taxon>Oleaceae</taxon>
        <taxon>Forsythieae</taxon>
        <taxon>Forsythia</taxon>
    </lineage>
</organism>
<dbReference type="PANTHER" id="PTHR10791:SF22">
    <property type="entry name" value="BIDIRECTIONAL SUGAR TRANSPORTER SWEET11"/>
    <property type="match status" value="1"/>
</dbReference>
<dbReference type="InterPro" id="IPR047664">
    <property type="entry name" value="SWEET"/>
</dbReference>
<feature type="transmembrane region" description="Helical" evidence="1">
    <location>
        <begin position="12"/>
        <end position="36"/>
    </location>
</feature>
<proteinExistence type="predicted"/>
<sequence>MQSFRRSPMYDILTLKLMLLLDFGGFGSILILTHFLTNGSKRVEVLGWICVSLATSVYIAPLSIMIPNILGLIFGVLQIILYMIYMNKREAEEHKLPTHVKPNLIASSDQIHPVSILPLPIPEENKEVNDENADDKVEP</sequence>
<feature type="transmembrane region" description="Helical" evidence="1">
    <location>
        <begin position="66"/>
        <end position="85"/>
    </location>
</feature>
<dbReference type="AlphaFoldDB" id="A0ABD1P6V9"/>
<keyword evidence="1" id="KW-0812">Transmembrane</keyword>
<keyword evidence="1" id="KW-1133">Transmembrane helix</keyword>
<name>A0ABD1P6V9_9LAMI</name>
<dbReference type="Proteomes" id="UP001604277">
    <property type="component" value="Unassembled WGS sequence"/>
</dbReference>
<accession>A0ABD1P6V9</accession>
<keyword evidence="2" id="KW-0813">Transport</keyword>
<keyword evidence="1" id="KW-0472">Membrane</keyword>
<evidence type="ECO:0000313" key="2">
    <source>
        <dbReference type="EMBL" id="KAL2459615.1"/>
    </source>
</evidence>
<gene>
    <name evidence="2" type="ORF">Fot_54864</name>
</gene>
<evidence type="ECO:0000256" key="1">
    <source>
        <dbReference type="SAM" id="Phobius"/>
    </source>
</evidence>
<dbReference type="PANTHER" id="PTHR10791">
    <property type="entry name" value="RAG1-ACTIVATING PROTEIN 1"/>
    <property type="match status" value="1"/>
</dbReference>
<comment type="caution">
    <text evidence="2">The sequence shown here is derived from an EMBL/GenBank/DDBJ whole genome shotgun (WGS) entry which is preliminary data.</text>
</comment>